<accession>A0ABW5BQI8</accession>
<proteinExistence type="predicted"/>
<keyword evidence="2" id="KW-1185">Reference proteome</keyword>
<evidence type="ECO:0008006" key="3">
    <source>
        <dbReference type="Google" id="ProtNLM"/>
    </source>
</evidence>
<organism evidence="1 2">
    <name type="scientific">Kiloniella antarctica</name>
    <dbReference type="NCBI Taxonomy" id="1550907"/>
    <lineage>
        <taxon>Bacteria</taxon>
        <taxon>Pseudomonadati</taxon>
        <taxon>Pseudomonadota</taxon>
        <taxon>Alphaproteobacteria</taxon>
        <taxon>Rhodospirillales</taxon>
        <taxon>Kiloniellaceae</taxon>
        <taxon>Kiloniella</taxon>
    </lineage>
</organism>
<comment type="caution">
    <text evidence="1">The sequence shown here is derived from an EMBL/GenBank/DDBJ whole genome shotgun (WGS) entry which is preliminary data.</text>
</comment>
<reference evidence="2" key="1">
    <citation type="journal article" date="2019" name="Int. J. Syst. Evol. Microbiol.">
        <title>The Global Catalogue of Microorganisms (GCM) 10K type strain sequencing project: providing services to taxonomists for standard genome sequencing and annotation.</title>
        <authorList>
            <consortium name="The Broad Institute Genomics Platform"/>
            <consortium name="The Broad Institute Genome Sequencing Center for Infectious Disease"/>
            <person name="Wu L."/>
            <person name="Ma J."/>
        </authorList>
    </citation>
    <scope>NUCLEOTIDE SEQUENCE [LARGE SCALE GENOMIC DNA]</scope>
    <source>
        <strain evidence="2">CGMCC 4.7192</strain>
    </source>
</reference>
<protein>
    <recommendedName>
        <fullName evidence="3">DUF4760 domain-containing protein</fullName>
    </recommendedName>
</protein>
<dbReference type="RefSeq" id="WP_380253575.1">
    <property type="nucleotide sequence ID" value="NZ_JBHUII010000011.1"/>
</dbReference>
<evidence type="ECO:0000313" key="2">
    <source>
        <dbReference type="Proteomes" id="UP001597294"/>
    </source>
</evidence>
<gene>
    <name evidence="1" type="ORF">ACFSKO_16300</name>
</gene>
<evidence type="ECO:0000313" key="1">
    <source>
        <dbReference type="EMBL" id="MFD2207190.1"/>
    </source>
</evidence>
<sequence>MIEIAIILLTLLGSFCLKKYAKWGLFSVAQRREHREKFYAISYQLIESEKITPELLERINLYSETLGNKRAIDLVISALSEVVRDKKTIPATPRPDIPPEIEEDWSLLNYHWVRSVMARPSLKGLVAFGLFLKITVLDKEIKNAAPHIAKSYARQHLTAA</sequence>
<dbReference type="EMBL" id="JBHUII010000011">
    <property type="protein sequence ID" value="MFD2207190.1"/>
    <property type="molecule type" value="Genomic_DNA"/>
</dbReference>
<dbReference type="Proteomes" id="UP001597294">
    <property type="component" value="Unassembled WGS sequence"/>
</dbReference>
<name>A0ABW5BQI8_9PROT</name>